<organism evidence="2 3">
    <name type="scientific">Orbus hercynius</name>
    <dbReference type="NCBI Taxonomy" id="593135"/>
    <lineage>
        <taxon>Bacteria</taxon>
        <taxon>Pseudomonadati</taxon>
        <taxon>Pseudomonadota</taxon>
        <taxon>Gammaproteobacteria</taxon>
        <taxon>Orbales</taxon>
        <taxon>Orbaceae</taxon>
        <taxon>Orbus</taxon>
    </lineage>
</organism>
<proteinExistence type="predicted"/>
<comment type="caution">
    <text evidence="2">The sequence shown here is derived from an EMBL/GenBank/DDBJ whole genome shotgun (WGS) entry which is preliminary data.</text>
</comment>
<dbReference type="PANTHER" id="PTHR34227">
    <property type="entry name" value="CHAPERONE PROTEIN YCDY"/>
    <property type="match status" value="1"/>
</dbReference>
<dbReference type="InterPro" id="IPR026269">
    <property type="entry name" value="DmsD-type"/>
</dbReference>
<dbReference type="AlphaFoldDB" id="A0A495RJ66"/>
<dbReference type="Pfam" id="PF02613">
    <property type="entry name" value="Nitrate_red_del"/>
    <property type="match status" value="1"/>
</dbReference>
<keyword evidence="1" id="KW-0143">Chaperone</keyword>
<gene>
    <name evidence="2" type="ORF">DES39_0821</name>
</gene>
<dbReference type="EMBL" id="RBWY01000001">
    <property type="protein sequence ID" value="RKS87582.1"/>
    <property type="molecule type" value="Genomic_DNA"/>
</dbReference>
<accession>A0A495RJ66</accession>
<dbReference type="InterPro" id="IPR050289">
    <property type="entry name" value="TorD/DmsD_chaperones"/>
</dbReference>
<reference evidence="2 3" key="1">
    <citation type="submission" date="2018-10" db="EMBL/GenBank/DDBJ databases">
        <title>Genomic Encyclopedia of Type Strains, Phase IV (KMG-IV): sequencing the most valuable type-strain genomes for metagenomic binning, comparative biology and taxonomic classification.</title>
        <authorList>
            <person name="Goeker M."/>
        </authorList>
    </citation>
    <scope>NUCLEOTIDE SEQUENCE [LARGE SCALE GENOMIC DNA]</scope>
    <source>
        <strain evidence="2 3">DSM 22228</strain>
    </source>
</reference>
<dbReference type="Proteomes" id="UP000278542">
    <property type="component" value="Unassembled WGS sequence"/>
</dbReference>
<dbReference type="PANTHER" id="PTHR34227:SF13">
    <property type="entry name" value="TAT PROOFREADING CHAPERONE DMSD-RELATED"/>
    <property type="match status" value="1"/>
</dbReference>
<keyword evidence="3" id="KW-1185">Reference proteome</keyword>
<dbReference type="NCBIfam" id="NF008632">
    <property type="entry name" value="PRK11621.1"/>
    <property type="match status" value="1"/>
</dbReference>
<evidence type="ECO:0000313" key="2">
    <source>
        <dbReference type="EMBL" id="RKS87582.1"/>
    </source>
</evidence>
<dbReference type="RefSeq" id="WP_211324611.1">
    <property type="nucleotide sequence ID" value="NZ_RBWY01000001.1"/>
</dbReference>
<dbReference type="SUPFAM" id="SSF89155">
    <property type="entry name" value="TorD-like"/>
    <property type="match status" value="1"/>
</dbReference>
<sequence>MSLDINTLNLPARLLGAFFYYTPDSAVTTDLKPALEQIDSLFAWSNLATIDLLCKRLKDNVNDPELGYQYSVLFEGQGFMPAPPWGSVYLDKENLLMGESTLRYRQFLHQHHIAIQTGMNEPEDQFGLMLMALALLIEGEQIAAAKTLISDHIMTWAPRYLELLSQTDISPFYQALAIIANEYLSHLVTEFGLIIPKHYLYK</sequence>
<dbReference type="InterPro" id="IPR036411">
    <property type="entry name" value="TorD-like_sf"/>
</dbReference>
<protein>
    <submittedName>
        <fullName evidence="2">TorA maturation chaperone TorD</fullName>
    </submittedName>
</protein>
<evidence type="ECO:0000313" key="3">
    <source>
        <dbReference type="Proteomes" id="UP000278542"/>
    </source>
</evidence>
<dbReference type="PIRSF" id="PIRSF004690">
    <property type="entry name" value="DmsD"/>
    <property type="match status" value="1"/>
</dbReference>
<evidence type="ECO:0000256" key="1">
    <source>
        <dbReference type="ARBA" id="ARBA00023186"/>
    </source>
</evidence>
<dbReference type="InterPro" id="IPR020945">
    <property type="entry name" value="DMSO/NO3_reduct_chaperone"/>
</dbReference>
<dbReference type="Gene3D" id="1.10.3480.10">
    <property type="entry name" value="TorD-like"/>
    <property type="match status" value="1"/>
</dbReference>
<name>A0A495RJ66_9GAMM</name>